<dbReference type="OrthoDB" id="9810065at2"/>
<evidence type="ECO:0000313" key="6">
    <source>
        <dbReference type="EMBL" id="KWS06170.1"/>
    </source>
</evidence>
<evidence type="ECO:0000256" key="4">
    <source>
        <dbReference type="ARBA" id="ARBA00023163"/>
    </source>
</evidence>
<dbReference type="Pfam" id="PF03466">
    <property type="entry name" value="LysR_substrate"/>
    <property type="match status" value="1"/>
</dbReference>
<dbReference type="InterPro" id="IPR000847">
    <property type="entry name" value="LysR_HTH_N"/>
</dbReference>
<dbReference type="PROSITE" id="PS50931">
    <property type="entry name" value="HTH_LYSR"/>
    <property type="match status" value="1"/>
</dbReference>
<gene>
    <name evidence="6" type="ORF">AZ78_3724</name>
</gene>
<reference evidence="6 7" key="1">
    <citation type="journal article" date="2014" name="Genome Announc.">
        <title>Draft Genome Sequence of Lysobacter capsici AZ78, a Bacterium Antagonistic to Plant-Pathogenic Oomycetes.</title>
        <authorList>
            <person name="Puopolo G."/>
            <person name="Sonego P."/>
            <person name="Engelen K."/>
            <person name="Pertot I."/>
        </authorList>
    </citation>
    <scope>NUCLEOTIDE SEQUENCE [LARGE SCALE GENOMIC DNA]</scope>
    <source>
        <strain evidence="6 7">AZ78</strain>
    </source>
</reference>
<dbReference type="InterPro" id="IPR036388">
    <property type="entry name" value="WH-like_DNA-bd_sf"/>
</dbReference>
<keyword evidence="3" id="KW-0238">DNA-binding</keyword>
<dbReference type="GO" id="GO:0043565">
    <property type="term" value="F:sequence-specific DNA binding"/>
    <property type="evidence" value="ECO:0007669"/>
    <property type="project" value="TreeGrafter"/>
</dbReference>
<dbReference type="FunFam" id="1.10.10.10:FF:000001">
    <property type="entry name" value="LysR family transcriptional regulator"/>
    <property type="match status" value="1"/>
</dbReference>
<dbReference type="Gene3D" id="1.10.10.10">
    <property type="entry name" value="Winged helix-like DNA-binding domain superfamily/Winged helix DNA-binding domain"/>
    <property type="match status" value="1"/>
</dbReference>
<dbReference type="InterPro" id="IPR058163">
    <property type="entry name" value="LysR-type_TF_proteobact-type"/>
</dbReference>
<dbReference type="PANTHER" id="PTHR30537:SF17">
    <property type="entry name" value="LYSR-FAMILY REGULATORY PROTEIN"/>
    <property type="match status" value="1"/>
</dbReference>
<comment type="similarity">
    <text evidence="1">Belongs to the LysR transcriptional regulatory family.</text>
</comment>
<dbReference type="RefSeq" id="WP_036105969.1">
    <property type="nucleotide sequence ID" value="NZ_JAJA02000001.1"/>
</dbReference>
<proteinExistence type="inferred from homology"/>
<dbReference type="GO" id="GO:0003700">
    <property type="term" value="F:DNA-binding transcription factor activity"/>
    <property type="evidence" value="ECO:0007669"/>
    <property type="project" value="InterPro"/>
</dbReference>
<dbReference type="Pfam" id="PF00126">
    <property type="entry name" value="HTH_1"/>
    <property type="match status" value="1"/>
</dbReference>
<feature type="domain" description="HTH lysR-type" evidence="5">
    <location>
        <begin position="1"/>
        <end position="59"/>
    </location>
</feature>
<dbReference type="Proteomes" id="UP000023435">
    <property type="component" value="Unassembled WGS sequence"/>
</dbReference>
<dbReference type="Gene3D" id="3.40.190.290">
    <property type="match status" value="1"/>
</dbReference>
<dbReference type="EMBL" id="JAJA02000001">
    <property type="protein sequence ID" value="KWS06170.1"/>
    <property type="molecule type" value="Genomic_DNA"/>
</dbReference>
<keyword evidence="7" id="KW-1185">Reference proteome</keyword>
<dbReference type="InterPro" id="IPR036390">
    <property type="entry name" value="WH_DNA-bd_sf"/>
</dbReference>
<sequence length="308" mass="34438">MDRFDAMQAFVRVVEAGSFTKAAQTLHMSKTSVTQLVQQLEARLRVRLLNRTTRKLAVTADGAAYYERVVRLLADMDDAETSLSSASAAPKGRLRVDVPSPLARMILMPALPAFHAQYPDIQFDMGVSDRMVDLIGENVDCVVRGGALTDQSLMARHVGDLQLRVYAAPNYLQRAGTPSHPQELEDSHHRIVGFHWARSGKAFRYAMHRDNESIDVQGRYVLAVDDGNAYLAAGLAGMGVLWLPDYMAKAHAASGELIPLFQDWRMEPMPMYLAFPPNRHVSRKLRVFIDWIAELMARHAPITTRPDP</sequence>
<evidence type="ECO:0000256" key="1">
    <source>
        <dbReference type="ARBA" id="ARBA00009437"/>
    </source>
</evidence>
<keyword evidence="2" id="KW-0805">Transcription regulation</keyword>
<dbReference type="InterPro" id="IPR005119">
    <property type="entry name" value="LysR_subst-bd"/>
</dbReference>
<evidence type="ECO:0000259" key="5">
    <source>
        <dbReference type="PROSITE" id="PS50931"/>
    </source>
</evidence>
<keyword evidence="4" id="KW-0804">Transcription</keyword>
<evidence type="ECO:0000256" key="3">
    <source>
        <dbReference type="ARBA" id="ARBA00023125"/>
    </source>
</evidence>
<evidence type="ECO:0000256" key="2">
    <source>
        <dbReference type="ARBA" id="ARBA00023015"/>
    </source>
</evidence>
<accession>A0A120AHH5</accession>
<dbReference type="CDD" id="cd08472">
    <property type="entry name" value="PBP2_CrgA_like_3"/>
    <property type="match status" value="1"/>
</dbReference>
<dbReference type="SUPFAM" id="SSF46785">
    <property type="entry name" value="Winged helix' DNA-binding domain"/>
    <property type="match status" value="1"/>
</dbReference>
<dbReference type="AlphaFoldDB" id="A0A120AHH5"/>
<name>A0A120AHH5_9GAMM</name>
<organism evidence="6 7">
    <name type="scientific">Lysobacter capsici AZ78</name>
    <dbReference type="NCBI Taxonomy" id="1444315"/>
    <lineage>
        <taxon>Bacteria</taxon>
        <taxon>Pseudomonadati</taxon>
        <taxon>Pseudomonadota</taxon>
        <taxon>Gammaproteobacteria</taxon>
        <taxon>Lysobacterales</taxon>
        <taxon>Lysobacteraceae</taxon>
        <taxon>Lysobacter</taxon>
    </lineage>
</organism>
<evidence type="ECO:0000313" key="7">
    <source>
        <dbReference type="Proteomes" id="UP000023435"/>
    </source>
</evidence>
<comment type="caution">
    <text evidence="6">The sequence shown here is derived from an EMBL/GenBank/DDBJ whole genome shotgun (WGS) entry which is preliminary data.</text>
</comment>
<dbReference type="SUPFAM" id="SSF53850">
    <property type="entry name" value="Periplasmic binding protein-like II"/>
    <property type="match status" value="1"/>
</dbReference>
<protein>
    <submittedName>
        <fullName evidence="6">Transcriptional regulator, LysR family</fullName>
    </submittedName>
</protein>
<dbReference type="PANTHER" id="PTHR30537">
    <property type="entry name" value="HTH-TYPE TRANSCRIPTIONAL REGULATOR"/>
    <property type="match status" value="1"/>
</dbReference>
<dbReference type="GO" id="GO:0006351">
    <property type="term" value="P:DNA-templated transcription"/>
    <property type="evidence" value="ECO:0007669"/>
    <property type="project" value="TreeGrafter"/>
</dbReference>